<organism evidence="6 7">
    <name type="scientific">Arthrobacter russicus</name>
    <dbReference type="NCBI Taxonomy" id="172040"/>
    <lineage>
        <taxon>Bacteria</taxon>
        <taxon>Bacillati</taxon>
        <taxon>Actinomycetota</taxon>
        <taxon>Actinomycetes</taxon>
        <taxon>Micrococcales</taxon>
        <taxon>Micrococcaceae</taxon>
        <taxon>Arthrobacter</taxon>
    </lineage>
</organism>
<keyword evidence="4" id="KW-0804">Transcription</keyword>
<dbReference type="InterPro" id="IPR036388">
    <property type="entry name" value="WH-like_DNA-bd_sf"/>
</dbReference>
<reference evidence="6 7" key="1">
    <citation type="submission" date="2023-07" db="EMBL/GenBank/DDBJ databases">
        <title>Sequencing the genomes of 1000 actinobacteria strains.</title>
        <authorList>
            <person name="Klenk H.-P."/>
        </authorList>
    </citation>
    <scope>NUCLEOTIDE SEQUENCE [LARGE SCALE GENOMIC DNA]</scope>
    <source>
        <strain evidence="6 7">DSM 14555</strain>
    </source>
</reference>
<dbReference type="RefSeq" id="WP_309798530.1">
    <property type="nucleotide sequence ID" value="NZ_BAAAHY010000005.1"/>
</dbReference>
<gene>
    <name evidence="6" type="ORF">JOE69_002107</name>
</gene>
<keyword evidence="2" id="KW-0805">Transcription regulation</keyword>
<comment type="similarity">
    <text evidence="1">Belongs to the LysR transcriptional regulatory family.</text>
</comment>
<evidence type="ECO:0000313" key="6">
    <source>
        <dbReference type="EMBL" id="MDR6269869.1"/>
    </source>
</evidence>
<keyword evidence="7" id="KW-1185">Reference proteome</keyword>
<evidence type="ECO:0000256" key="3">
    <source>
        <dbReference type="ARBA" id="ARBA00023125"/>
    </source>
</evidence>
<protein>
    <submittedName>
        <fullName evidence="6">DNA-binding transcriptional LysR family regulator</fullName>
    </submittedName>
</protein>
<evidence type="ECO:0000259" key="5">
    <source>
        <dbReference type="PROSITE" id="PS50931"/>
    </source>
</evidence>
<comment type="caution">
    <text evidence="6">The sequence shown here is derived from an EMBL/GenBank/DDBJ whole genome shotgun (WGS) entry which is preliminary data.</text>
</comment>
<dbReference type="Pfam" id="PF03466">
    <property type="entry name" value="LysR_substrate"/>
    <property type="match status" value="1"/>
</dbReference>
<evidence type="ECO:0000256" key="1">
    <source>
        <dbReference type="ARBA" id="ARBA00009437"/>
    </source>
</evidence>
<dbReference type="EMBL" id="JAVDQF010000001">
    <property type="protein sequence ID" value="MDR6269869.1"/>
    <property type="molecule type" value="Genomic_DNA"/>
</dbReference>
<dbReference type="PROSITE" id="PS50931">
    <property type="entry name" value="HTH_LYSR"/>
    <property type="match status" value="1"/>
</dbReference>
<dbReference type="Gene3D" id="3.40.190.10">
    <property type="entry name" value="Periplasmic binding protein-like II"/>
    <property type="match status" value="2"/>
</dbReference>
<sequence>MIDVMAVRALVAVEQSGSVVKAAESMGYSPSAISQQIKKLEKQSGVALLERYGRGVLLTERGKTLAERGRQILDDVELLESTLLADPEKPEGTLRVATFSTASRGLVAPILKKLDGSGVRLSIIGEDPREAVDRVATGQADLAVVHDWQSVPLAIPDHLEVENLCLDDADVLVNSGHRLAGAAEVFRRDLLEEAWISTPAGAICSEALMQVFADLGRVPNVRAYDPDFSTHLEYVSLGVAIALVPQLGRPPLPENVIPISISDMCNQRQVQIVYRKTMAASPAIRHVVELLHHAAEQI</sequence>
<dbReference type="InterPro" id="IPR005119">
    <property type="entry name" value="LysR_subst-bd"/>
</dbReference>
<keyword evidence="3 6" id="KW-0238">DNA-binding</keyword>
<accession>A0ABU1JBS9</accession>
<dbReference type="Proteomes" id="UP001185069">
    <property type="component" value="Unassembled WGS sequence"/>
</dbReference>
<dbReference type="InterPro" id="IPR036390">
    <property type="entry name" value="WH_DNA-bd_sf"/>
</dbReference>
<proteinExistence type="inferred from homology"/>
<feature type="domain" description="HTH lysR-type" evidence="5">
    <location>
        <begin position="2"/>
        <end position="59"/>
    </location>
</feature>
<dbReference type="SUPFAM" id="SSF46785">
    <property type="entry name" value="Winged helix' DNA-binding domain"/>
    <property type="match status" value="1"/>
</dbReference>
<evidence type="ECO:0000313" key="7">
    <source>
        <dbReference type="Proteomes" id="UP001185069"/>
    </source>
</evidence>
<dbReference type="SUPFAM" id="SSF53850">
    <property type="entry name" value="Periplasmic binding protein-like II"/>
    <property type="match status" value="1"/>
</dbReference>
<dbReference type="Gene3D" id="1.10.10.10">
    <property type="entry name" value="Winged helix-like DNA-binding domain superfamily/Winged helix DNA-binding domain"/>
    <property type="match status" value="1"/>
</dbReference>
<dbReference type="PANTHER" id="PTHR30346:SF29">
    <property type="entry name" value="LYSR SUBSTRATE-BINDING"/>
    <property type="match status" value="1"/>
</dbReference>
<evidence type="ECO:0000256" key="4">
    <source>
        <dbReference type="ARBA" id="ARBA00023163"/>
    </source>
</evidence>
<dbReference type="Pfam" id="PF00126">
    <property type="entry name" value="HTH_1"/>
    <property type="match status" value="1"/>
</dbReference>
<evidence type="ECO:0000256" key="2">
    <source>
        <dbReference type="ARBA" id="ARBA00023015"/>
    </source>
</evidence>
<dbReference type="GO" id="GO:0003677">
    <property type="term" value="F:DNA binding"/>
    <property type="evidence" value="ECO:0007669"/>
    <property type="project" value="UniProtKB-KW"/>
</dbReference>
<name>A0ABU1JBS9_9MICC</name>
<dbReference type="PANTHER" id="PTHR30346">
    <property type="entry name" value="TRANSCRIPTIONAL DUAL REGULATOR HCAR-RELATED"/>
    <property type="match status" value="1"/>
</dbReference>
<dbReference type="InterPro" id="IPR000847">
    <property type="entry name" value="LysR_HTH_N"/>
</dbReference>